<dbReference type="EMBL" id="CP009641">
    <property type="protein sequence ID" value="AJI12817.1"/>
    <property type="molecule type" value="Genomic_DNA"/>
</dbReference>
<evidence type="ECO:0000313" key="3">
    <source>
        <dbReference type="Proteomes" id="UP000031861"/>
    </source>
</evidence>
<proteinExistence type="predicted"/>
<feature type="transmembrane region" description="Helical" evidence="1">
    <location>
        <begin position="36"/>
        <end position="61"/>
    </location>
</feature>
<dbReference type="Proteomes" id="UP000031861">
    <property type="component" value="Chromosome"/>
</dbReference>
<protein>
    <submittedName>
        <fullName evidence="2">Membrane protein</fullName>
    </submittedName>
</protein>
<evidence type="ECO:0000256" key="1">
    <source>
        <dbReference type="SAM" id="Phobius"/>
    </source>
</evidence>
<organism evidence="2 3">
    <name type="scientific">Bacillus cereus 03BB108</name>
    <dbReference type="NCBI Taxonomy" id="451709"/>
    <lineage>
        <taxon>Bacteria</taxon>
        <taxon>Bacillati</taxon>
        <taxon>Bacillota</taxon>
        <taxon>Bacilli</taxon>
        <taxon>Bacillales</taxon>
        <taxon>Bacillaceae</taxon>
        <taxon>Bacillus</taxon>
        <taxon>Bacillus cereus group</taxon>
    </lineage>
</organism>
<feature type="transmembrane region" description="Helical" evidence="1">
    <location>
        <begin position="93"/>
        <end position="116"/>
    </location>
</feature>
<keyword evidence="1" id="KW-0812">Transmembrane</keyword>
<feature type="transmembrane region" description="Helical" evidence="1">
    <location>
        <begin position="68"/>
        <end position="87"/>
    </location>
</feature>
<name>A0AAN0SZC6_BACCE</name>
<reference evidence="2 3" key="1">
    <citation type="journal article" date="2015" name="Genome Announc.">
        <title>Complete genome sequences for 35 biothreat assay-relevant bacillus species.</title>
        <authorList>
            <person name="Johnson S.L."/>
            <person name="Daligault H.E."/>
            <person name="Davenport K.W."/>
            <person name="Jaissle J."/>
            <person name="Frey K.G."/>
            <person name="Ladner J.T."/>
            <person name="Broomall S.M."/>
            <person name="Bishop-Lilly K.A."/>
            <person name="Bruce D.C."/>
            <person name="Gibbons H.S."/>
            <person name="Coyne S.R."/>
            <person name="Lo C.C."/>
            <person name="Meincke L."/>
            <person name="Munk A.C."/>
            <person name="Koroleva G.I."/>
            <person name="Rosenzweig C.N."/>
            <person name="Palacios G.F."/>
            <person name="Redden C.L."/>
            <person name="Minogue T.D."/>
            <person name="Chain P.S."/>
        </authorList>
    </citation>
    <scope>NUCLEOTIDE SEQUENCE [LARGE SCALE GENOMIC DNA]</scope>
    <source>
        <strain evidence="2 3">03BB108</strain>
    </source>
</reference>
<keyword evidence="1" id="KW-0472">Membrane</keyword>
<sequence length="144" mass="17268">MTLTLLLLIFILIAFFLALTIIFVTVKKREFSKQPYLLSIIVCILFFTNWILYLLTFYALLPEKISEFLFLPIWFFLCILGFITFWREWRNNRVFSICIGFLSFISFLFGLFLLVLSGGCNRKRKKSLHSTFLPFMFTFRFHCH</sequence>
<gene>
    <name evidence="2" type="ORF">AK40_356</name>
</gene>
<evidence type="ECO:0000313" key="2">
    <source>
        <dbReference type="EMBL" id="AJI12817.1"/>
    </source>
</evidence>
<keyword evidence="1" id="KW-1133">Transmembrane helix</keyword>
<dbReference type="AlphaFoldDB" id="A0AAN0SZC6"/>
<accession>A0AAN0SZC6</accession>